<evidence type="ECO:0000256" key="1">
    <source>
        <dbReference type="SAM" id="Phobius"/>
    </source>
</evidence>
<feature type="transmembrane region" description="Helical" evidence="1">
    <location>
        <begin position="40"/>
        <end position="62"/>
    </location>
</feature>
<dbReference type="GeneID" id="54550787"/>
<name>A0A6A6JUZ8_WESOR</name>
<organism evidence="2 3">
    <name type="scientific">Westerdykella ornata</name>
    <dbReference type="NCBI Taxonomy" id="318751"/>
    <lineage>
        <taxon>Eukaryota</taxon>
        <taxon>Fungi</taxon>
        <taxon>Dikarya</taxon>
        <taxon>Ascomycota</taxon>
        <taxon>Pezizomycotina</taxon>
        <taxon>Dothideomycetes</taxon>
        <taxon>Pleosporomycetidae</taxon>
        <taxon>Pleosporales</taxon>
        <taxon>Sporormiaceae</taxon>
        <taxon>Westerdykella</taxon>
    </lineage>
</organism>
<dbReference type="Proteomes" id="UP000800097">
    <property type="component" value="Unassembled WGS sequence"/>
</dbReference>
<keyword evidence="1" id="KW-0812">Transmembrane</keyword>
<reference evidence="2" key="1">
    <citation type="journal article" date="2020" name="Stud. Mycol.">
        <title>101 Dothideomycetes genomes: a test case for predicting lifestyles and emergence of pathogens.</title>
        <authorList>
            <person name="Haridas S."/>
            <person name="Albert R."/>
            <person name="Binder M."/>
            <person name="Bloem J."/>
            <person name="Labutti K."/>
            <person name="Salamov A."/>
            <person name="Andreopoulos B."/>
            <person name="Baker S."/>
            <person name="Barry K."/>
            <person name="Bills G."/>
            <person name="Bluhm B."/>
            <person name="Cannon C."/>
            <person name="Castanera R."/>
            <person name="Culley D."/>
            <person name="Daum C."/>
            <person name="Ezra D."/>
            <person name="Gonzalez J."/>
            <person name="Henrissat B."/>
            <person name="Kuo A."/>
            <person name="Liang C."/>
            <person name="Lipzen A."/>
            <person name="Lutzoni F."/>
            <person name="Magnuson J."/>
            <person name="Mondo S."/>
            <person name="Nolan M."/>
            <person name="Ohm R."/>
            <person name="Pangilinan J."/>
            <person name="Park H.-J."/>
            <person name="Ramirez L."/>
            <person name="Alfaro M."/>
            <person name="Sun H."/>
            <person name="Tritt A."/>
            <person name="Yoshinaga Y."/>
            <person name="Zwiers L.-H."/>
            <person name="Turgeon B."/>
            <person name="Goodwin S."/>
            <person name="Spatafora J."/>
            <person name="Crous P."/>
            <person name="Grigoriev I."/>
        </authorList>
    </citation>
    <scope>NUCLEOTIDE SEQUENCE</scope>
    <source>
        <strain evidence="2">CBS 379.55</strain>
    </source>
</reference>
<proteinExistence type="predicted"/>
<dbReference type="RefSeq" id="XP_033657979.1">
    <property type="nucleotide sequence ID" value="XM_033797612.1"/>
</dbReference>
<evidence type="ECO:0000313" key="3">
    <source>
        <dbReference type="Proteomes" id="UP000800097"/>
    </source>
</evidence>
<evidence type="ECO:0000313" key="2">
    <source>
        <dbReference type="EMBL" id="KAF2280441.1"/>
    </source>
</evidence>
<dbReference type="EMBL" id="ML986485">
    <property type="protein sequence ID" value="KAF2280441.1"/>
    <property type="molecule type" value="Genomic_DNA"/>
</dbReference>
<keyword evidence="1" id="KW-1133">Transmembrane helix</keyword>
<dbReference type="AlphaFoldDB" id="A0A6A6JUZ8"/>
<keyword evidence="1" id="KW-0472">Membrane</keyword>
<gene>
    <name evidence="2" type="ORF">EI97DRAFT_430164</name>
</gene>
<sequence length="77" mass="8099">MSTLVTSIIPAATTAQTVSATAQAFRNANGSPIVNLTVGNYITIVAVILFGVGLGLFIWWYCGKKRVDARNKAKGVA</sequence>
<accession>A0A6A6JUZ8</accession>
<keyword evidence="3" id="KW-1185">Reference proteome</keyword>
<protein>
    <submittedName>
        <fullName evidence="2">Uncharacterized protein</fullName>
    </submittedName>
</protein>